<evidence type="ECO:0000259" key="6">
    <source>
        <dbReference type="Pfam" id="PF01048"/>
    </source>
</evidence>
<proteinExistence type="predicted"/>
<keyword evidence="4" id="KW-0378">Hydrolase</keyword>
<dbReference type="RefSeq" id="WP_035059076.1">
    <property type="nucleotide sequence ID" value="NZ_AXCZ01000040.1"/>
</dbReference>
<dbReference type="GO" id="GO:0008782">
    <property type="term" value="F:adenosylhomocysteine nucleosidase activity"/>
    <property type="evidence" value="ECO:0007669"/>
    <property type="project" value="UniProtKB-EC"/>
</dbReference>
<dbReference type="PANTHER" id="PTHR46832">
    <property type="entry name" value="5'-METHYLTHIOADENOSINE/S-ADENOSYLHOMOCYSTEINE NUCLEOSIDASE"/>
    <property type="match status" value="1"/>
</dbReference>
<evidence type="ECO:0000256" key="4">
    <source>
        <dbReference type="ARBA" id="ARBA00022801"/>
    </source>
</evidence>
<dbReference type="GO" id="GO:0005829">
    <property type="term" value="C:cytosol"/>
    <property type="evidence" value="ECO:0007669"/>
    <property type="project" value="TreeGrafter"/>
</dbReference>
<dbReference type="Gene3D" id="3.40.50.1580">
    <property type="entry name" value="Nucleoside phosphorylase domain"/>
    <property type="match status" value="1"/>
</dbReference>
<evidence type="ECO:0000256" key="2">
    <source>
        <dbReference type="ARBA" id="ARBA00011974"/>
    </source>
</evidence>
<keyword evidence="8" id="KW-1185">Reference proteome</keyword>
<evidence type="ECO:0000256" key="3">
    <source>
        <dbReference type="ARBA" id="ARBA00022605"/>
    </source>
</evidence>
<name>A0A0A0C254_9CELL</name>
<dbReference type="SUPFAM" id="SSF53167">
    <property type="entry name" value="Purine and uridine phosphorylases"/>
    <property type="match status" value="1"/>
</dbReference>
<gene>
    <name evidence="7" type="ORF">N869_13605</name>
</gene>
<evidence type="ECO:0000256" key="1">
    <source>
        <dbReference type="ARBA" id="ARBA00004945"/>
    </source>
</evidence>
<dbReference type="InterPro" id="IPR000845">
    <property type="entry name" value="Nucleoside_phosphorylase_d"/>
</dbReference>
<dbReference type="OrthoDB" id="3734512at2"/>
<evidence type="ECO:0000313" key="8">
    <source>
        <dbReference type="Proteomes" id="UP000054314"/>
    </source>
</evidence>
<dbReference type="InterPro" id="IPR010049">
    <property type="entry name" value="MTA_SAH_Nsdase"/>
</dbReference>
<dbReference type="InterPro" id="IPR035994">
    <property type="entry name" value="Nucleoside_phosphorylase_sf"/>
</dbReference>
<feature type="domain" description="Nucleoside phosphorylase" evidence="6">
    <location>
        <begin position="7"/>
        <end position="237"/>
    </location>
</feature>
<dbReference type="UniPathway" id="UPA00904">
    <property type="reaction ID" value="UER00871"/>
</dbReference>
<keyword evidence="3" id="KW-0028">Amino-acid biosynthesis</keyword>
<accession>A0A0A0C254</accession>
<dbReference type="Proteomes" id="UP000054314">
    <property type="component" value="Unassembled WGS sequence"/>
</dbReference>
<dbReference type="CDD" id="cd09008">
    <property type="entry name" value="MTAN"/>
    <property type="match status" value="1"/>
</dbReference>
<comment type="caution">
    <text evidence="7">The sequence shown here is derived from an EMBL/GenBank/DDBJ whole genome shotgun (WGS) entry which is preliminary data.</text>
</comment>
<reference evidence="7 8" key="1">
    <citation type="submission" date="2013-08" db="EMBL/GenBank/DDBJ databases">
        <title>Genome sequencing of Cellulomonas bogoriensis 69B4.</title>
        <authorList>
            <person name="Chen F."/>
            <person name="Li Y."/>
            <person name="Wang G."/>
        </authorList>
    </citation>
    <scope>NUCLEOTIDE SEQUENCE [LARGE SCALE GENOMIC DNA]</scope>
    <source>
        <strain evidence="7 8">69B4</strain>
    </source>
</reference>
<dbReference type="GO" id="GO:0019284">
    <property type="term" value="P:L-methionine salvage from S-adenosylmethionine"/>
    <property type="evidence" value="ECO:0007669"/>
    <property type="project" value="TreeGrafter"/>
</dbReference>
<dbReference type="PANTHER" id="PTHR46832:SF1">
    <property type="entry name" value="5'-METHYLTHIOADENOSINE_S-ADENOSYLHOMOCYSTEINE NUCLEOSIDASE"/>
    <property type="match status" value="1"/>
</dbReference>
<keyword evidence="5" id="KW-0486">Methionine biosynthesis</keyword>
<comment type="pathway">
    <text evidence="1">Amino-acid biosynthesis; L-methionine biosynthesis via salvage pathway; S-methyl-5-thio-alpha-D-ribose 1-phosphate from S-methyl-5'-thioadenosine (hydrolase route): step 1/2.</text>
</comment>
<dbReference type="Pfam" id="PF01048">
    <property type="entry name" value="PNP_UDP_1"/>
    <property type="match status" value="1"/>
</dbReference>
<organism evidence="7 8">
    <name type="scientific">Cellulomonas bogoriensis 69B4 = DSM 16987</name>
    <dbReference type="NCBI Taxonomy" id="1386082"/>
    <lineage>
        <taxon>Bacteria</taxon>
        <taxon>Bacillati</taxon>
        <taxon>Actinomycetota</taxon>
        <taxon>Actinomycetes</taxon>
        <taxon>Micrococcales</taxon>
        <taxon>Cellulomonadaceae</taxon>
        <taxon>Cellulomonas</taxon>
    </lineage>
</organism>
<dbReference type="GO" id="GO:0009164">
    <property type="term" value="P:nucleoside catabolic process"/>
    <property type="evidence" value="ECO:0007669"/>
    <property type="project" value="InterPro"/>
</dbReference>
<sequence length="241" mass="24058">MTAVDAVVQVAMPDEAQAFLDRADVVGPVTAAGTGDRRLISAVGRTVLLVRSGIGLVNATCAATAALATTSTGVLVSAGSAGGLHPDVRVGQVVVGTAHTYPGADARAFGYVLGQVPGMPAVYGPHPDLLGLLTSGTPGTVGTVGTVGGVEVRTGPMVSGDMFVTADLVDHVRAGFPDALATDMETTALAQTAHLHGVGFLAVRGISDLCGPAADADFLTHVDDAADRSATVVLDLLARLP</sequence>
<dbReference type="GO" id="GO:0008930">
    <property type="term" value="F:methylthioadenosine nucleosidase activity"/>
    <property type="evidence" value="ECO:0007669"/>
    <property type="project" value="InterPro"/>
</dbReference>
<evidence type="ECO:0000256" key="5">
    <source>
        <dbReference type="ARBA" id="ARBA00023167"/>
    </source>
</evidence>
<dbReference type="EC" id="3.2.2.9" evidence="2"/>
<dbReference type="AlphaFoldDB" id="A0A0A0C254"/>
<evidence type="ECO:0000313" key="7">
    <source>
        <dbReference type="EMBL" id="KGM13489.1"/>
    </source>
</evidence>
<protein>
    <recommendedName>
        <fullName evidence="2">adenosylhomocysteine nucleosidase</fullName>
        <ecNumber evidence="2">3.2.2.9</ecNumber>
    </recommendedName>
</protein>
<dbReference type="EMBL" id="AXCZ01000040">
    <property type="protein sequence ID" value="KGM13489.1"/>
    <property type="molecule type" value="Genomic_DNA"/>
</dbReference>
<dbReference type="GO" id="GO:0019509">
    <property type="term" value="P:L-methionine salvage from methylthioadenosine"/>
    <property type="evidence" value="ECO:0007669"/>
    <property type="project" value="UniProtKB-UniPathway"/>
</dbReference>
<dbReference type="NCBIfam" id="TIGR01704">
    <property type="entry name" value="MTA_SAH-Nsdase"/>
    <property type="match status" value="1"/>
</dbReference>